<feature type="transmembrane region" description="Helical" evidence="1">
    <location>
        <begin position="181"/>
        <end position="203"/>
    </location>
</feature>
<reference evidence="3 4" key="1">
    <citation type="journal article" date="2024" name="Pathogens">
        <title>Staphylococcus hsinchuensis sp. nov., Isolated from Soymilk.</title>
        <authorList>
            <person name="Wang Y.T."/>
            <person name="Lin Y.C."/>
            <person name="Hsieh Y.H."/>
            <person name="Lin Y.T."/>
            <person name="Hamada M."/>
            <person name="Chen C.C."/>
            <person name="Liou J.S."/>
            <person name="Lee A.Y."/>
            <person name="Zhang W.L."/>
            <person name="Chen Y.T."/>
            <person name="Huang C.H."/>
        </authorList>
    </citation>
    <scope>NUCLEOTIDE SEQUENCE [LARGE SCALE GENOMIC DNA]</scope>
    <source>
        <strain evidence="3 4">H164</strain>
    </source>
</reference>
<gene>
    <name evidence="3" type="ORF">QQM35_02665</name>
</gene>
<feature type="transmembrane region" description="Helical" evidence="1">
    <location>
        <begin position="152"/>
        <end position="169"/>
    </location>
</feature>
<dbReference type="InterPro" id="IPR052529">
    <property type="entry name" value="Bact_Transport_Assoc"/>
</dbReference>
<evidence type="ECO:0000313" key="4">
    <source>
        <dbReference type="Proteomes" id="UP001436297"/>
    </source>
</evidence>
<feature type="transmembrane region" description="Helical" evidence="1">
    <location>
        <begin position="276"/>
        <end position="296"/>
    </location>
</feature>
<dbReference type="EMBL" id="CP128355">
    <property type="protein sequence ID" value="XAF71040.1"/>
    <property type="molecule type" value="Genomic_DNA"/>
</dbReference>
<evidence type="ECO:0000313" key="3">
    <source>
        <dbReference type="EMBL" id="XAF71040.1"/>
    </source>
</evidence>
<feature type="domain" description="DUF418" evidence="2">
    <location>
        <begin position="179"/>
        <end position="314"/>
    </location>
</feature>
<keyword evidence="1" id="KW-1133">Transmembrane helix</keyword>
<evidence type="ECO:0000256" key="1">
    <source>
        <dbReference type="SAM" id="Phobius"/>
    </source>
</evidence>
<dbReference type="PANTHER" id="PTHR30590:SF2">
    <property type="entry name" value="INNER MEMBRANE PROTEIN"/>
    <property type="match status" value="1"/>
</dbReference>
<evidence type="ECO:0000259" key="2">
    <source>
        <dbReference type="Pfam" id="PF04235"/>
    </source>
</evidence>
<dbReference type="InterPro" id="IPR007349">
    <property type="entry name" value="DUF418"/>
</dbReference>
<keyword evidence="4" id="KW-1185">Reference proteome</keyword>
<feature type="transmembrane region" description="Helical" evidence="1">
    <location>
        <begin position="56"/>
        <end position="72"/>
    </location>
</feature>
<organism evidence="3 4">
    <name type="scientific">Staphylococcus hsinchuensis</name>
    <dbReference type="NCBI Taxonomy" id="3051183"/>
    <lineage>
        <taxon>Bacteria</taxon>
        <taxon>Bacillati</taxon>
        <taxon>Bacillota</taxon>
        <taxon>Bacilli</taxon>
        <taxon>Bacillales</taxon>
        <taxon>Staphylococcaceae</taxon>
        <taxon>Staphylococcus</taxon>
    </lineage>
</organism>
<dbReference type="PANTHER" id="PTHR30590">
    <property type="entry name" value="INNER MEMBRANE PROTEIN"/>
    <property type="match status" value="1"/>
</dbReference>
<keyword evidence="1" id="KW-0472">Membrane</keyword>
<dbReference type="Pfam" id="PF04235">
    <property type="entry name" value="DUF418"/>
    <property type="match status" value="1"/>
</dbReference>
<name>A0ABZ3EDZ8_9STAP</name>
<protein>
    <submittedName>
        <fullName evidence="3">DUF418 domain-containing protein</fullName>
    </submittedName>
</protein>
<feature type="transmembrane region" description="Helical" evidence="1">
    <location>
        <begin position="252"/>
        <end position="270"/>
    </location>
</feature>
<accession>A0ABZ3EDZ8</accession>
<keyword evidence="1" id="KW-0812">Transmembrane</keyword>
<feature type="transmembrane region" description="Helical" evidence="1">
    <location>
        <begin position="127"/>
        <end position="146"/>
    </location>
</feature>
<feature type="transmembrane region" description="Helical" evidence="1">
    <location>
        <begin position="92"/>
        <end position="120"/>
    </location>
</feature>
<dbReference type="Proteomes" id="UP001436297">
    <property type="component" value="Chromosome"/>
</dbReference>
<sequence length="330" mass="38033">MQLRITSLDIIRGLAICAVLFVNMQYMTPVPSDTHNFTNVDKVIESIYSIVIRGKFISVFTILFGIGIGIFIDNAKFKERPPYKLMFRRLIFLFVVGIPCMILGMPFLQYAFVGFFVMFATKIKKPWVILAISFIPLIFSLINLIIHNGNTPSMTLTLFFLMLFGLYLSESKIIYNLKRHYYFLYTTLLIACIPVIICLTLYYTGTISGKLAHGLAEPFQAIGYLMILFLVFQSSFMKKVFTPFEKIGKMAFTNFILQGLLIIITLRIFGYLTPKVGIFVSIIIIVINVLLSHYWLKHFKQGPLEKLWRKWTYKNVTQSKTQSAQHTVKI</sequence>
<feature type="transmembrane region" description="Helical" evidence="1">
    <location>
        <begin position="215"/>
        <end position="232"/>
    </location>
</feature>
<proteinExistence type="predicted"/>
<dbReference type="RefSeq" id="WP_342610480.1">
    <property type="nucleotide sequence ID" value="NZ_CP128355.1"/>
</dbReference>